<proteinExistence type="predicted"/>
<evidence type="ECO:0000313" key="4">
    <source>
        <dbReference type="Proteomes" id="UP001321763"/>
    </source>
</evidence>
<dbReference type="EMBL" id="AP026818">
    <property type="protein sequence ID" value="BDR81686.1"/>
    <property type="molecule type" value="Genomic_DNA"/>
</dbReference>
<gene>
    <name evidence="3" type="ORF">K234311028_19320</name>
</gene>
<evidence type="ECO:0000256" key="1">
    <source>
        <dbReference type="SAM" id="Phobius"/>
    </source>
</evidence>
<evidence type="ECO:0000259" key="2">
    <source>
        <dbReference type="Pfam" id="PF02698"/>
    </source>
</evidence>
<dbReference type="CDD" id="cd06259">
    <property type="entry name" value="YdcF-like"/>
    <property type="match status" value="1"/>
</dbReference>
<evidence type="ECO:0000313" key="3">
    <source>
        <dbReference type="EMBL" id="BDR81686.1"/>
    </source>
</evidence>
<name>A0ABC8EEV5_CLOTA</name>
<accession>A0ABC8EEV5</accession>
<keyword evidence="1" id="KW-0472">Membrane</keyword>
<dbReference type="PANTHER" id="PTHR30336:SF4">
    <property type="entry name" value="ENVELOPE BIOGENESIS FACTOR ELYC"/>
    <property type="match status" value="1"/>
</dbReference>
<dbReference type="RefSeq" id="WP_317724434.1">
    <property type="nucleotide sequence ID" value="NZ_AP026818.1"/>
</dbReference>
<dbReference type="InterPro" id="IPR051599">
    <property type="entry name" value="Cell_Envelope_Assoc"/>
</dbReference>
<dbReference type="Proteomes" id="UP001321763">
    <property type="component" value="Chromosome"/>
</dbReference>
<organism evidence="3 4">
    <name type="scientific">Clostridium tetani</name>
    <dbReference type="NCBI Taxonomy" id="1513"/>
    <lineage>
        <taxon>Bacteria</taxon>
        <taxon>Bacillati</taxon>
        <taxon>Bacillota</taxon>
        <taxon>Clostridia</taxon>
        <taxon>Eubacteriales</taxon>
        <taxon>Clostridiaceae</taxon>
        <taxon>Clostridium</taxon>
    </lineage>
</organism>
<reference evidence="3 4" key="1">
    <citation type="submission" date="2022-09" db="EMBL/GenBank/DDBJ databases">
        <title>complete genome sequences of Clostridium tetani str. KHSU-234311-028 isolated from soil.</title>
        <authorList>
            <person name="Sekizuka T."/>
            <person name="Shitada C."/>
            <person name="Takahashi M."/>
            <person name="Kuroda M."/>
        </authorList>
    </citation>
    <scope>NUCLEOTIDE SEQUENCE [LARGE SCALE GENOMIC DNA]</scope>
    <source>
        <strain evidence="3 4">KHSU-234311-028</strain>
    </source>
</reference>
<dbReference type="Gene3D" id="3.40.50.620">
    <property type="entry name" value="HUPs"/>
    <property type="match status" value="1"/>
</dbReference>
<dbReference type="Pfam" id="PF02698">
    <property type="entry name" value="DUF218"/>
    <property type="match status" value="1"/>
</dbReference>
<protein>
    <recommendedName>
        <fullName evidence="2">DUF218 domain-containing protein</fullName>
    </recommendedName>
</protein>
<keyword evidence="1" id="KW-1133">Transmembrane helix</keyword>
<dbReference type="InterPro" id="IPR014729">
    <property type="entry name" value="Rossmann-like_a/b/a_fold"/>
</dbReference>
<keyword evidence="1" id="KW-0812">Transmembrane</keyword>
<dbReference type="PANTHER" id="PTHR30336">
    <property type="entry name" value="INNER MEMBRANE PROTEIN, PROBABLE PERMEASE"/>
    <property type="match status" value="1"/>
</dbReference>
<dbReference type="AlphaFoldDB" id="A0ABC8EEV5"/>
<dbReference type="InterPro" id="IPR003848">
    <property type="entry name" value="DUF218"/>
</dbReference>
<feature type="domain" description="DUF218" evidence="2">
    <location>
        <begin position="39"/>
        <end position="161"/>
    </location>
</feature>
<sequence>MNRVKKVIIYSILFGIILTLILGMNIYLFGRNSKAEKSDCIIILGCSVYGETPSPFLQWRIEEGYRLYKEGYGRYILASGGKGPGESISEAEAMKRYLISKGVKEEYIIKEDKSTSTMENLKNCNKIMEKKGLKNAGIVSNKYHLKRASLMTKKVGIDSSFSGVYVTSYKKHEIYGFIREIPALLKFYILRN</sequence>
<feature type="transmembrane region" description="Helical" evidence="1">
    <location>
        <begin position="7"/>
        <end position="30"/>
    </location>
</feature>